<gene>
    <name evidence="2" type="ORF">CCHR01_12132</name>
</gene>
<proteinExistence type="predicted"/>
<name>A0AAD9ABT8_9PEZI</name>
<evidence type="ECO:0000313" key="3">
    <source>
        <dbReference type="Proteomes" id="UP001243330"/>
    </source>
</evidence>
<evidence type="ECO:0000313" key="2">
    <source>
        <dbReference type="EMBL" id="KAK1845228.1"/>
    </source>
</evidence>
<keyword evidence="3" id="KW-1185">Reference proteome</keyword>
<accession>A0AAD9ABT8</accession>
<sequence>MSSDNPYPPYGSSLREAKLQLWRQGSEFDRERLRRHFRLTIIADPSLASVSPEYVRQKFMKWVSSLPPRGDQPGGDQQGEAINAEQPQVHSGAEVEDDDEDEEADESEKNDDEEKEDDENNGHEEVTDDPDFYWMLVTCRYLGVYWEIMGLGGQWERQSSSFRHPQKRPWKEI</sequence>
<organism evidence="2 3">
    <name type="scientific">Colletotrichum chrysophilum</name>
    <dbReference type="NCBI Taxonomy" id="1836956"/>
    <lineage>
        <taxon>Eukaryota</taxon>
        <taxon>Fungi</taxon>
        <taxon>Dikarya</taxon>
        <taxon>Ascomycota</taxon>
        <taxon>Pezizomycotina</taxon>
        <taxon>Sordariomycetes</taxon>
        <taxon>Hypocreomycetidae</taxon>
        <taxon>Glomerellales</taxon>
        <taxon>Glomerellaceae</taxon>
        <taxon>Colletotrichum</taxon>
        <taxon>Colletotrichum gloeosporioides species complex</taxon>
    </lineage>
</organism>
<reference evidence="2" key="1">
    <citation type="submission" date="2023-01" db="EMBL/GenBank/DDBJ databases">
        <title>Colletotrichum chrysophilum M932 genome sequence.</title>
        <authorList>
            <person name="Baroncelli R."/>
        </authorList>
    </citation>
    <scope>NUCLEOTIDE SEQUENCE</scope>
    <source>
        <strain evidence="2">M932</strain>
    </source>
</reference>
<feature type="compositionally biased region" description="Acidic residues" evidence="1">
    <location>
        <begin position="94"/>
        <end position="119"/>
    </location>
</feature>
<evidence type="ECO:0000256" key="1">
    <source>
        <dbReference type="SAM" id="MobiDB-lite"/>
    </source>
</evidence>
<dbReference type="Proteomes" id="UP001243330">
    <property type="component" value="Unassembled WGS sequence"/>
</dbReference>
<protein>
    <submittedName>
        <fullName evidence="2">Uncharacterized protein</fullName>
    </submittedName>
</protein>
<dbReference type="AlphaFoldDB" id="A0AAD9ABT8"/>
<comment type="caution">
    <text evidence="2">The sequence shown here is derived from an EMBL/GenBank/DDBJ whole genome shotgun (WGS) entry which is preliminary data.</text>
</comment>
<dbReference type="EMBL" id="JAQOWY010000280">
    <property type="protein sequence ID" value="KAK1845228.1"/>
    <property type="molecule type" value="Genomic_DNA"/>
</dbReference>
<feature type="region of interest" description="Disordered" evidence="1">
    <location>
        <begin position="65"/>
        <end position="127"/>
    </location>
</feature>